<name>A0A1M4E753_9ACTN</name>
<gene>
    <name evidence="1" type="ORF">BN4615_P4213</name>
</gene>
<accession>A0A1M4E753</accession>
<sequence>MVTALRALTPVAGRWLVPVVTTAWAAPTSAVGRWLAPVAITV</sequence>
<reference evidence="1" key="1">
    <citation type="submission" date="2016-04" db="EMBL/GenBank/DDBJ databases">
        <authorList>
            <person name="Evans L.H."/>
            <person name="Alamgir A."/>
            <person name="Owens N."/>
            <person name="Weber N.D."/>
            <person name="Virtaneva K."/>
            <person name="Barbian K."/>
            <person name="Babar A."/>
            <person name="Rosenke K."/>
        </authorList>
    </citation>
    <scope>NUCLEOTIDE SEQUENCE</scope>
    <source>
        <strain evidence="1">Nono1</strain>
    </source>
</reference>
<protein>
    <submittedName>
        <fullName evidence="1">Uncharacterized protein</fullName>
    </submittedName>
</protein>
<organism evidence="1">
    <name type="scientific">Nonomuraea gerenzanensis</name>
    <dbReference type="NCBI Taxonomy" id="93944"/>
    <lineage>
        <taxon>Bacteria</taxon>
        <taxon>Bacillati</taxon>
        <taxon>Actinomycetota</taxon>
        <taxon>Actinomycetes</taxon>
        <taxon>Streptosporangiales</taxon>
        <taxon>Streptosporangiaceae</taxon>
        <taxon>Nonomuraea</taxon>
    </lineage>
</organism>
<evidence type="ECO:0000313" key="1">
    <source>
        <dbReference type="EMBL" id="SBO94697.1"/>
    </source>
</evidence>
<proteinExistence type="predicted"/>
<dbReference type="AlphaFoldDB" id="A0A1M4E753"/>
<dbReference type="EMBL" id="LT559118">
    <property type="protein sequence ID" value="SBO94697.1"/>
    <property type="molecule type" value="Genomic_DNA"/>
</dbReference>